<keyword evidence="3 6" id="KW-0812">Transmembrane</keyword>
<evidence type="ECO:0000256" key="5">
    <source>
        <dbReference type="ARBA" id="ARBA00023136"/>
    </source>
</evidence>
<evidence type="ECO:0000256" key="2">
    <source>
        <dbReference type="ARBA" id="ARBA00022475"/>
    </source>
</evidence>
<dbReference type="Proteomes" id="UP000464787">
    <property type="component" value="Chromosome"/>
</dbReference>
<reference evidence="8 9" key="1">
    <citation type="submission" date="2020-01" db="EMBL/GenBank/DDBJ databases">
        <title>Genome sequencing of strain KACC 21265.</title>
        <authorList>
            <person name="Heo J."/>
            <person name="Kim S.-J."/>
            <person name="Kim J.-S."/>
            <person name="Hong S.-B."/>
            <person name="Kwon S.-W."/>
        </authorList>
    </citation>
    <scope>NUCLEOTIDE SEQUENCE [LARGE SCALE GENOMIC DNA]</scope>
    <source>
        <strain evidence="8 9">KACC 21265</strain>
    </source>
</reference>
<accession>A0A857JCF5</accession>
<comment type="subcellular location">
    <subcellularLocation>
        <location evidence="1">Cell membrane</location>
        <topology evidence="1">Multi-pass membrane protein</topology>
    </subcellularLocation>
</comment>
<gene>
    <name evidence="8" type="ORF">GT347_20520</name>
</gene>
<evidence type="ECO:0000256" key="3">
    <source>
        <dbReference type="ARBA" id="ARBA00022692"/>
    </source>
</evidence>
<dbReference type="KEGG" id="xyk:GT347_20520"/>
<evidence type="ECO:0000259" key="7">
    <source>
        <dbReference type="Pfam" id="PF02706"/>
    </source>
</evidence>
<dbReference type="InterPro" id="IPR050445">
    <property type="entry name" value="Bact_polysacc_biosynth/exp"/>
</dbReference>
<proteinExistence type="predicted"/>
<dbReference type="AlphaFoldDB" id="A0A857JCF5"/>
<dbReference type="PANTHER" id="PTHR32309:SF13">
    <property type="entry name" value="FERRIC ENTEROBACTIN TRANSPORT PROTEIN FEPE"/>
    <property type="match status" value="1"/>
</dbReference>
<keyword evidence="5 6" id="KW-0472">Membrane</keyword>
<keyword evidence="4 6" id="KW-1133">Transmembrane helix</keyword>
<dbReference type="GO" id="GO:0005886">
    <property type="term" value="C:plasma membrane"/>
    <property type="evidence" value="ECO:0007669"/>
    <property type="project" value="UniProtKB-SubCell"/>
</dbReference>
<feature type="transmembrane region" description="Helical" evidence="6">
    <location>
        <begin position="341"/>
        <end position="361"/>
    </location>
</feature>
<sequence>MALDDTLAQDEPGRDLIDLLQVVADNLRLLVLAPVGVAVLAFAVTFAIAPTYTAIATFLPPQQQQSMASSVLQSLGSLGGLAGAATGLKNPTDQFVSFLKSNAVEDELVQRFGLMDRYEAKFKGDARKQLEKNTRIAAGKDNIVTVEFDDHDPAFAAQVANAYPEELTRLLGRLAITEAQQRRVFFGKQLAETKDRLVAAEQALAATGVSVATLNANPATALEGPARLRAQVTAQEVKLASMRSFLTEAAPEFRQAQAELAALRKELARAETAQPASSTNGVAGGNDYIAKYRDFKYQETLLELFSRQYELARVDESREGAVVQSLDAAQPPEHKSKPRRAIVAAVAGAGSFLLLLIFIFARRSWLDARADGQSAERIERLSASWRRALGRG</sequence>
<name>A0A857JCF5_9BURK</name>
<evidence type="ECO:0000256" key="1">
    <source>
        <dbReference type="ARBA" id="ARBA00004651"/>
    </source>
</evidence>
<keyword evidence="9" id="KW-1185">Reference proteome</keyword>
<dbReference type="PANTHER" id="PTHR32309">
    <property type="entry name" value="TYROSINE-PROTEIN KINASE"/>
    <property type="match status" value="1"/>
</dbReference>
<protein>
    <submittedName>
        <fullName evidence="8">Lipopolysaccharide biosynthesis protein</fullName>
    </submittedName>
</protein>
<dbReference type="GO" id="GO:0004713">
    <property type="term" value="F:protein tyrosine kinase activity"/>
    <property type="evidence" value="ECO:0007669"/>
    <property type="project" value="TreeGrafter"/>
</dbReference>
<evidence type="ECO:0000256" key="6">
    <source>
        <dbReference type="SAM" id="Phobius"/>
    </source>
</evidence>
<evidence type="ECO:0000313" key="8">
    <source>
        <dbReference type="EMBL" id="QHJ01647.1"/>
    </source>
</evidence>
<evidence type="ECO:0000256" key="4">
    <source>
        <dbReference type="ARBA" id="ARBA00022989"/>
    </source>
</evidence>
<organism evidence="8 9">
    <name type="scientific">Xylophilus rhododendri</name>
    <dbReference type="NCBI Taxonomy" id="2697032"/>
    <lineage>
        <taxon>Bacteria</taxon>
        <taxon>Pseudomonadati</taxon>
        <taxon>Pseudomonadota</taxon>
        <taxon>Betaproteobacteria</taxon>
        <taxon>Burkholderiales</taxon>
        <taxon>Xylophilus</taxon>
    </lineage>
</organism>
<keyword evidence="2" id="KW-1003">Cell membrane</keyword>
<feature type="domain" description="Polysaccharide chain length determinant N-terminal" evidence="7">
    <location>
        <begin position="15"/>
        <end position="110"/>
    </location>
</feature>
<feature type="transmembrane region" description="Helical" evidence="6">
    <location>
        <begin position="29"/>
        <end position="59"/>
    </location>
</feature>
<evidence type="ECO:0000313" key="9">
    <source>
        <dbReference type="Proteomes" id="UP000464787"/>
    </source>
</evidence>
<dbReference type="Pfam" id="PF02706">
    <property type="entry name" value="Wzz"/>
    <property type="match status" value="1"/>
</dbReference>
<dbReference type="EMBL" id="CP047650">
    <property type="protein sequence ID" value="QHJ01647.1"/>
    <property type="molecule type" value="Genomic_DNA"/>
</dbReference>
<dbReference type="InterPro" id="IPR003856">
    <property type="entry name" value="LPS_length_determ_N"/>
</dbReference>